<dbReference type="GO" id="GO:0017004">
    <property type="term" value="P:cytochrome complex assembly"/>
    <property type="evidence" value="ECO:0007669"/>
    <property type="project" value="InterPro"/>
</dbReference>
<dbReference type="InterPro" id="IPR002541">
    <property type="entry name" value="Cyt_c_assembly"/>
</dbReference>
<evidence type="ECO:0000313" key="4">
    <source>
        <dbReference type="EMBL" id="QDT76312.1"/>
    </source>
</evidence>
<evidence type="ECO:0000256" key="2">
    <source>
        <dbReference type="SAM" id="Phobius"/>
    </source>
</evidence>
<feature type="transmembrane region" description="Helical" evidence="2">
    <location>
        <begin position="70"/>
        <end position="87"/>
    </location>
</feature>
<evidence type="ECO:0000256" key="1">
    <source>
        <dbReference type="SAM" id="MobiDB-lite"/>
    </source>
</evidence>
<feature type="transmembrane region" description="Helical" evidence="2">
    <location>
        <begin position="183"/>
        <end position="204"/>
    </location>
</feature>
<sequence>MSSGVNMLCFTASFGVALALEFMGLWARPRWRRLAVVTAALAGLVAQTWYLANRASSSPWAPLSSQHDWYLAAAWGLAIVYLALVLYQPKASIGLFLLPVVLALIGAARFASTEPMAGAEMPRIWGILHGVFLMLGTIAVLLGFVAGLMYLVQSARLKNKAPLSERFRLPSLEWLERVNARSLIAATILVGLGFVTGVLMRLAMRDGSGLQWSDPVVISLSGMFSWLVAAEAFRLAYPAARRGRKVAYLTLAGFVFLVITLGTFMSSKSMHGRGGEAASPPRAAAIVPAAPPEDSP</sequence>
<keyword evidence="5" id="KW-1185">Reference proteome</keyword>
<feature type="transmembrane region" description="Helical" evidence="2">
    <location>
        <begin position="246"/>
        <end position="265"/>
    </location>
</feature>
<dbReference type="Proteomes" id="UP000317909">
    <property type="component" value="Chromosome"/>
</dbReference>
<dbReference type="KEGG" id="llh:I41_55620"/>
<evidence type="ECO:0000259" key="3">
    <source>
        <dbReference type="Pfam" id="PF01578"/>
    </source>
</evidence>
<reference evidence="4 5" key="1">
    <citation type="submission" date="2019-02" db="EMBL/GenBank/DDBJ databases">
        <title>Deep-cultivation of Planctomycetes and their phenomic and genomic characterization uncovers novel biology.</title>
        <authorList>
            <person name="Wiegand S."/>
            <person name="Jogler M."/>
            <person name="Boedeker C."/>
            <person name="Pinto D."/>
            <person name="Vollmers J."/>
            <person name="Rivas-Marin E."/>
            <person name="Kohn T."/>
            <person name="Peeters S.H."/>
            <person name="Heuer A."/>
            <person name="Rast P."/>
            <person name="Oberbeckmann S."/>
            <person name="Bunk B."/>
            <person name="Jeske O."/>
            <person name="Meyerdierks A."/>
            <person name="Storesund J.E."/>
            <person name="Kallscheuer N."/>
            <person name="Luecker S."/>
            <person name="Lage O.M."/>
            <person name="Pohl T."/>
            <person name="Merkel B.J."/>
            <person name="Hornburger P."/>
            <person name="Mueller R.-W."/>
            <person name="Bruemmer F."/>
            <person name="Labrenz M."/>
            <person name="Spormann A.M."/>
            <person name="Op den Camp H."/>
            <person name="Overmann J."/>
            <person name="Amann R."/>
            <person name="Jetten M.S.M."/>
            <person name="Mascher T."/>
            <person name="Medema M.H."/>
            <person name="Devos D.P."/>
            <person name="Kaster A.-K."/>
            <person name="Ovreas L."/>
            <person name="Rohde M."/>
            <person name="Galperin M.Y."/>
            <person name="Jogler C."/>
        </authorList>
    </citation>
    <scope>NUCLEOTIDE SEQUENCE [LARGE SCALE GENOMIC DNA]</scope>
    <source>
        <strain evidence="4 5">I41</strain>
    </source>
</reference>
<keyword evidence="2" id="KW-0812">Transmembrane</keyword>
<dbReference type="GO" id="GO:0020037">
    <property type="term" value="F:heme binding"/>
    <property type="evidence" value="ECO:0007669"/>
    <property type="project" value="InterPro"/>
</dbReference>
<dbReference type="Pfam" id="PF01578">
    <property type="entry name" value="Cytochrom_C_asm"/>
    <property type="match status" value="1"/>
</dbReference>
<feature type="region of interest" description="Disordered" evidence="1">
    <location>
        <begin position="272"/>
        <end position="296"/>
    </location>
</feature>
<gene>
    <name evidence="4" type="ORF">I41_55620</name>
</gene>
<dbReference type="RefSeq" id="WP_145436184.1">
    <property type="nucleotide sequence ID" value="NZ_CP036339.1"/>
</dbReference>
<dbReference type="EMBL" id="CP036339">
    <property type="protein sequence ID" value="QDT76312.1"/>
    <property type="molecule type" value="Genomic_DNA"/>
</dbReference>
<feature type="transmembrane region" description="Helical" evidence="2">
    <location>
        <begin position="6"/>
        <end position="27"/>
    </location>
</feature>
<name>A0A517U6Q3_9BACT</name>
<feature type="transmembrane region" description="Helical" evidence="2">
    <location>
        <begin position="124"/>
        <end position="152"/>
    </location>
</feature>
<feature type="transmembrane region" description="Helical" evidence="2">
    <location>
        <begin position="34"/>
        <end position="50"/>
    </location>
</feature>
<proteinExistence type="predicted"/>
<evidence type="ECO:0000313" key="5">
    <source>
        <dbReference type="Proteomes" id="UP000317909"/>
    </source>
</evidence>
<organism evidence="4 5">
    <name type="scientific">Lacipirellula limnantheis</name>
    <dbReference type="NCBI Taxonomy" id="2528024"/>
    <lineage>
        <taxon>Bacteria</taxon>
        <taxon>Pseudomonadati</taxon>
        <taxon>Planctomycetota</taxon>
        <taxon>Planctomycetia</taxon>
        <taxon>Pirellulales</taxon>
        <taxon>Lacipirellulaceae</taxon>
        <taxon>Lacipirellula</taxon>
    </lineage>
</organism>
<dbReference type="OrthoDB" id="257620at2"/>
<feature type="transmembrane region" description="Helical" evidence="2">
    <location>
        <begin position="216"/>
        <end position="237"/>
    </location>
</feature>
<feature type="transmembrane region" description="Helical" evidence="2">
    <location>
        <begin position="94"/>
        <end position="112"/>
    </location>
</feature>
<feature type="compositionally biased region" description="Low complexity" evidence="1">
    <location>
        <begin position="277"/>
        <end position="288"/>
    </location>
</feature>
<accession>A0A517U6Q3</accession>
<keyword evidence="2" id="KW-1133">Transmembrane helix</keyword>
<keyword evidence="2" id="KW-0472">Membrane</keyword>
<dbReference type="AlphaFoldDB" id="A0A517U6Q3"/>
<feature type="domain" description="Cytochrome c assembly protein" evidence="3">
    <location>
        <begin position="71"/>
        <end position="260"/>
    </location>
</feature>
<protein>
    <submittedName>
        <fullName evidence="4">Cytochrome C assembly protein</fullName>
    </submittedName>
</protein>